<accession>A0A2P1EMF8</accession>
<dbReference type="EMBL" id="MG807320">
    <property type="protein sequence ID" value="AVL95085.1"/>
    <property type="molecule type" value="Genomic_DNA"/>
</dbReference>
<dbReference type="SUPFAM" id="SSF48403">
    <property type="entry name" value="Ankyrin repeat"/>
    <property type="match status" value="1"/>
</dbReference>
<evidence type="ECO:0008006" key="3">
    <source>
        <dbReference type="Google" id="ProtNLM"/>
    </source>
</evidence>
<reference evidence="2" key="1">
    <citation type="submission" date="2018-01" db="EMBL/GenBank/DDBJ databases">
        <title>Testimony of 'menage a trois' revealed by the proteome of Megavirus virophage.</title>
        <authorList>
            <person name="Jeudy S."/>
            <person name="Bertaux L."/>
            <person name="Alempic J.-M."/>
            <person name="Lartigue A."/>
            <person name="Legendre M."/>
            <person name="Philippe N."/>
            <person name="Beucher L."/>
            <person name="Biondi E."/>
            <person name="Juul S."/>
            <person name="Turner D."/>
            <person name="Coute Y."/>
            <person name="Claverie J.-M."/>
            <person name="Abergel C."/>
        </authorList>
    </citation>
    <scope>NUCLEOTIDE SEQUENCE [LARGE SCALE GENOMIC DNA]</scope>
</reference>
<gene>
    <name evidence="1" type="ORF">mc_698</name>
</gene>
<proteinExistence type="predicted"/>
<dbReference type="Proteomes" id="UP000289600">
    <property type="component" value="Segment"/>
</dbReference>
<evidence type="ECO:0000313" key="1">
    <source>
        <dbReference type="EMBL" id="AVL95085.1"/>
    </source>
</evidence>
<keyword evidence="2" id="KW-1185">Reference proteome</keyword>
<dbReference type="InterPro" id="IPR036770">
    <property type="entry name" value="Ankyrin_rpt-contain_sf"/>
</dbReference>
<evidence type="ECO:0000313" key="2">
    <source>
        <dbReference type="Proteomes" id="UP000289600"/>
    </source>
</evidence>
<sequence length="225" mass="26384">MAFVTELNIKDIIASNDLEKYRQILSTKLNKSDSYKVLDKTLRYNIPNFNDILFNAILDGNIYLNKTAIEIIVQYENYNFTKKLITSDCLTLELERKLLSYLIYKENNEIIELLFKKGHNPNYKNGKLFRPACNSKNEKKLKLLLDYGYEINYNNQNFIEGIINLISSKNIRHLKLLNSYGVDLSFINNTEIKMIPHNKEYLDFLNDSGIDPQNIIKILVAKSRW</sequence>
<name>A0A2P1EMF8_9VIRU</name>
<organism evidence="1 2">
    <name type="scientific">Moumouvirus australiensis</name>
    <dbReference type="NCBI Taxonomy" id="2109587"/>
    <lineage>
        <taxon>Viruses</taxon>
        <taxon>Varidnaviria</taxon>
        <taxon>Bamfordvirae</taxon>
        <taxon>Nucleocytoviricota</taxon>
        <taxon>Megaviricetes</taxon>
        <taxon>Imitervirales</taxon>
        <taxon>Mimiviridae</taxon>
        <taxon>Megamimivirinae</taxon>
        <taxon>Moumouvirus</taxon>
        <taxon>Moumouvirus australiense</taxon>
    </lineage>
</organism>
<dbReference type="Gene3D" id="1.25.40.20">
    <property type="entry name" value="Ankyrin repeat-containing domain"/>
    <property type="match status" value="1"/>
</dbReference>
<protein>
    <recommendedName>
        <fullName evidence="3">Ankyrin repeat protein</fullName>
    </recommendedName>
</protein>